<dbReference type="EMBL" id="JXTB01000504">
    <property type="protein sequence ID" value="PON38155.1"/>
    <property type="molecule type" value="Genomic_DNA"/>
</dbReference>
<reference evidence="3" key="1">
    <citation type="submission" date="2016-06" db="EMBL/GenBank/DDBJ databases">
        <title>Parallel loss of symbiosis genes in relatives of nitrogen-fixing non-legume Parasponia.</title>
        <authorList>
            <person name="Van Velzen R."/>
            <person name="Holmer R."/>
            <person name="Bu F."/>
            <person name="Rutten L."/>
            <person name="Van Zeijl A."/>
            <person name="Liu W."/>
            <person name="Santuari L."/>
            <person name="Cao Q."/>
            <person name="Sharma T."/>
            <person name="Shen D."/>
            <person name="Roswanjaya Y."/>
            <person name="Wardhani T."/>
            <person name="Kalhor M.S."/>
            <person name="Jansen J."/>
            <person name="Van den Hoogen J."/>
            <person name="Gungor B."/>
            <person name="Hartog M."/>
            <person name="Hontelez J."/>
            <person name="Verver J."/>
            <person name="Yang W.-C."/>
            <person name="Schijlen E."/>
            <person name="Repin R."/>
            <person name="Schilthuizen M."/>
            <person name="Schranz E."/>
            <person name="Heidstra R."/>
            <person name="Miyata K."/>
            <person name="Fedorova E."/>
            <person name="Kohlen W."/>
            <person name="Bisseling T."/>
            <person name="Smit S."/>
            <person name="Geurts R."/>
        </authorList>
    </citation>
    <scope>NUCLEOTIDE SEQUENCE [LARGE SCALE GENOMIC DNA]</scope>
    <source>
        <strain evidence="3">cv. WU1-14</strain>
    </source>
</reference>
<evidence type="ECO:0000313" key="2">
    <source>
        <dbReference type="EMBL" id="PON38155.1"/>
    </source>
</evidence>
<dbReference type="STRING" id="3476.A0A2P5ANM0"/>
<keyword evidence="3" id="KW-1185">Reference proteome</keyword>
<organism evidence="2 3">
    <name type="scientific">Parasponia andersonii</name>
    <name type="common">Sponia andersonii</name>
    <dbReference type="NCBI Taxonomy" id="3476"/>
    <lineage>
        <taxon>Eukaryota</taxon>
        <taxon>Viridiplantae</taxon>
        <taxon>Streptophyta</taxon>
        <taxon>Embryophyta</taxon>
        <taxon>Tracheophyta</taxon>
        <taxon>Spermatophyta</taxon>
        <taxon>Magnoliopsida</taxon>
        <taxon>eudicotyledons</taxon>
        <taxon>Gunneridae</taxon>
        <taxon>Pentapetalae</taxon>
        <taxon>rosids</taxon>
        <taxon>fabids</taxon>
        <taxon>Rosales</taxon>
        <taxon>Cannabaceae</taxon>
        <taxon>Parasponia</taxon>
    </lineage>
</organism>
<protein>
    <submittedName>
        <fullName evidence="2">Uncharacterized protein</fullName>
    </submittedName>
</protein>
<dbReference type="AlphaFoldDB" id="A0A2P5ANM0"/>
<accession>A0A2P5ANM0</accession>
<feature type="region of interest" description="Disordered" evidence="1">
    <location>
        <begin position="64"/>
        <end position="85"/>
    </location>
</feature>
<dbReference type="PANTHER" id="PTHR47472:SF1">
    <property type="entry name" value="DUF1446-DOMAIN-CONTAINING PROTEIN"/>
    <property type="match status" value="1"/>
</dbReference>
<comment type="caution">
    <text evidence="2">The sequence shown here is derived from an EMBL/GenBank/DDBJ whole genome shotgun (WGS) entry which is preliminary data.</text>
</comment>
<dbReference type="Proteomes" id="UP000237105">
    <property type="component" value="Unassembled WGS sequence"/>
</dbReference>
<proteinExistence type="predicted"/>
<gene>
    <name evidence="2" type="ORF">PanWU01x14_314480</name>
</gene>
<feature type="compositionally biased region" description="Low complexity" evidence="1">
    <location>
        <begin position="70"/>
        <end position="79"/>
    </location>
</feature>
<evidence type="ECO:0000256" key="1">
    <source>
        <dbReference type="SAM" id="MobiDB-lite"/>
    </source>
</evidence>
<sequence>MDEIHNCVIKLGENPQKRRDKVCTGYGARFGGDRPLGALKLLQRVKESTPLPIGIKLMVSSGDGYDLRSSRSSNEKSYSVEGVRF</sequence>
<dbReference type="OrthoDB" id="1702601at2759"/>
<evidence type="ECO:0000313" key="3">
    <source>
        <dbReference type="Proteomes" id="UP000237105"/>
    </source>
</evidence>
<name>A0A2P5ANM0_PARAD</name>
<dbReference type="PANTHER" id="PTHR47472">
    <property type="entry name" value="PROPIONYL-COA CARBOXYLASE"/>
    <property type="match status" value="1"/>
</dbReference>